<dbReference type="EMBL" id="CP022753">
    <property type="protein sequence ID" value="ASU82941.1"/>
    <property type="molecule type" value="Genomic_DNA"/>
</dbReference>
<proteinExistence type="predicted"/>
<keyword evidence="2" id="KW-0067">ATP-binding</keyword>
<protein>
    <submittedName>
        <fullName evidence="2">ATP-binding protein</fullName>
    </submittedName>
</protein>
<dbReference type="SUPFAM" id="SSF55874">
    <property type="entry name" value="ATPase domain of HSP90 chaperone/DNA topoisomerase II/histidine kinase"/>
    <property type="match status" value="1"/>
</dbReference>
<gene>
    <name evidence="2" type="ORF">CDO52_09185</name>
</gene>
<dbReference type="Proteomes" id="UP000215005">
    <property type="component" value="Chromosome"/>
</dbReference>
<dbReference type="InterPro" id="IPR003594">
    <property type="entry name" value="HATPase_dom"/>
</dbReference>
<reference evidence="2 3" key="1">
    <citation type="submission" date="2017-08" db="EMBL/GenBank/DDBJ databases">
        <title>The complete genome sequence of Nocardiopsis gilva YIM 90087.</title>
        <authorList>
            <person name="Yin M."/>
            <person name="Tang S."/>
        </authorList>
    </citation>
    <scope>NUCLEOTIDE SEQUENCE [LARGE SCALE GENOMIC DNA]</scope>
    <source>
        <strain evidence="2 3">YIM 90087</strain>
    </source>
</reference>
<feature type="domain" description="Histidine kinase/HSP90-like ATPase" evidence="1">
    <location>
        <begin position="70"/>
        <end position="148"/>
    </location>
</feature>
<evidence type="ECO:0000259" key="1">
    <source>
        <dbReference type="Pfam" id="PF13581"/>
    </source>
</evidence>
<dbReference type="AlphaFoldDB" id="A0A223S4B4"/>
<dbReference type="KEGG" id="ngv:CDO52_09185"/>
<name>A0A223S4B4_9ACTN</name>
<evidence type="ECO:0000313" key="2">
    <source>
        <dbReference type="EMBL" id="ASU82941.1"/>
    </source>
</evidence>
<dbReference type="CDD" id="cd16936">
    <property type="entry name" value="HATPase_RsbW-like"/>
    <property type="match status" value="1"/>
</dbReference>
<keyword evidence="3" id="KW-1185">Reference proteome</keyword>
<dbReference type="GO" id="GO:0005524">
    <property type="term" value="F:ATP binding"/>
    <property type="evidence" value="ECO:0007669"/>
    <property type="project" value="UniProtKB-KW"/>
</dbReference>
<evidence type="ECO:0000313" key="3">
    <source>
        <dbReference type="Proteomes" id="UP000215005"/>
    </source>
</evidence>
<accession>A0A223S4B4</accession>
<dbReference type="Gene3D" id="3.30.565.10">
    <property type="entry name" value="Histidine kinase-like ATPase, C-terminal domain"/>
    <property type="match status" value="1"/>
</dbReference>
<sequence length="176" mass="19976">MPEVTIPLNLLIPHGYEHYFNRSTDHPHFTRRSFEFRGETVLMPLVHAYLTTCAAAGSPEYRYLFDLLGTELASNAIKHTRSGLPGYTYTLKVVRSVTGLTLICTDWGSIDRRDSAQERRPLSPTDPDELLTSESGRGLALVDRLSTEWGDNGQPAFRRVWFRLDYDLTKSAWPTA</sequence>
<keyword evidence="2" id="KW-0547">Nucleotide-binding</keyword>
<organism evidence="2 3">
    <name type="scientific">Nocardiopsis gilva YIM 90087</name>
    <dbReference type="NCBI Taxonomy" id="1235441"/>
    <lineage>
        <taxon>Bacteria</taxon>
        <taxon>Bacillati</taxon>
        <taxon>Actinomycetota</taxon>
        <taxon>Actinomycetes</taxon>
        <taxon>Streptosporangiales</taxon>
        <taxon>Nocardiopsidaceae</taxon>
        <taxon>Nocardiopsis</taxon>
    </lineage>
</organism>
<dbReference type="Pfam" id="PF13581">
    <property type="entry name" value="HATPase_c_2"/>
    <property type="match status" value="1"/>
</dbReference>
<dbReference type="InterPro" id="IPR036890">
    <property type="entry name" value="HATPase_C_sf"/>
</dbReference>